<dbReference type="EMBL" id="CAADIO010000047">
    <property type="protein sequence ID" value="VFR95748.1"/>
    <property type="molecule type" value="Genomic_DNA"/>
</dbReference>
<dbReference type="EMBL" id="CAADIG010000018">
    <property type="protein sequence ID" value="VFR44124.1"/>
    <property type="molecule type" value="Genomic_DNA"/>
</dbReference>
<sequence>MRRKDERRRLGIRQNDCAAHTAHALLDFGAGASMPPRWPLHAGHARLPYRNDLWIYAS</sequence>
<evidence type="ECO:0000313" key="4">
    <source>
        <dbReference type="EMBL" id="VFR95748.1"/>
    </source>
</evidence>
<evidence type="ECO:0000313" key="1">
    <source>
        <dbReference type="EMBL" id="VFR18571.1"/>
    </source>
</evidence>
<reference evidence="3" key="1">
    <citation type="submission" date="2019-03" db="EMBL/GenBank/DDBJ databases">
        <authorList>
            <person name="Danneels B."/>
        </authorList>
    </citation>
    <scope>NUCLEOTIDE SEQUENCE</scope>
</reference>
<gene>
    <name evidence="1" type="ORF">AMP9_0372</name>
    <name evidence="2" type="ORF">ANT2_0369</name>
    <name evidence="3" type="ORF">ANT3_0370</name>
    <name evidence="4" type="ORF">RAN3_0370</name>
</gene>
<dbReference type="EMBL" id="CAADHY010000013">
    <property type="protein sequence ID" value="VFR18571.1"/>
    <property type="molecule type" value="Genomic_DNA"/>
</dbReference>
<organism evidence="3">
    <name type="scientific">plant metagenome</name>
    <dbReference type="NCBI Taxonomy" id="1297885"/>
    <lineage>
        <taxon>unclassified sequences</taxon>
        <taxon>metagenomes</taxon>
        <taxon>organismal metagenomes</taxon>
    </lineage>
</organism>
<evidence type="ECO:0000313" key="3">
    <source>
        <dbReference type="EMBL" id="VFR75213.1"/>
    </source>
</evidence>
<name>A0A484TLE0_9ZZZZ</name>
<accession>A0A484TLE0</accession>
<dbReference type="EMBL" id="CAADID010000025">
    <property type="protein sequence ID" value="VFR75213.1"/>
    <property type="molecule type" value="Genomic_DNA"/>
</dbReference>
<dbReference type="AlphaFoldDB" id="A0A484TLE0"/>
<protein>
    <submittedName>
        <fullName evidence="3">Uncharacterized protein</fullName>
    </submittedName>
</protein>
<evidence type="ECO:0000313" key="2">
    <source>
        <dbReference type="EMBL" id="VFR44124.1"/>
    </source>
</evidence>
<proteinExistence type="predicted"/>